<dbReference type="SUPFAM" id="SSF52540">
    <property type="entry name" value="P-loop containing nucleoside triphosphate hydrolases"/>
    <property type="match status" value="1"/>
</dbReference>
<reference evidence="6" key="1">
    <citation type="journal article" date="2020" name="mSystems">
        <title>Genome- and Community-Level Interaction Insights into Carbon Utilization and Element Cycling Functions of Hydrothermarchaeota in Hydrothermal Sediment.</title>
        <authorList>
            <person name="Zhou Z."/>
            <person name="Liu Y."/>
            <person name="Xu W."/>
            <person name="Pan J."/>
            <person name="Luo Z.H."/>
            <person name="Li M."/>
        </authorList>
    </citation>
    <scope>NUCLEOTIDE SEQUENCE [LARGE SCALE GENOMIC DNA]</scope>
    <source>
        <strain evidence="6">SpSt-222</strain>
    </source>
</reference>
<comment type="caution">
    <text evidence="6">The sequence shown here is derived from an EMBL/GenBank/DDBJ whole genome shotgun (WGS) entry which is preliminary data.</text>
</comment>
<dbReference type="GO" id="GO:0005315">
    <property type="term" value="F:phosphate transmembrane transporter activity"/>
    <property type="evidence" value="ECO:0007669"/>
    <property type="project" value="InterPro"/>
</dbReference>
<feature type="domain" description="ABC transporter" evidence="5">
    <location>
        <begin position="30"/>
        <end position="273"/>
    </location>
</feature>
<dbReference type="InterPro" id="IPR005670">
    <property type="entry name" value="PstB-like"/>
</dbReference>
<dbReference type="InterPro" id="IPR003439">
    <property type="entry name" value="ABC_transporter-like_ATP-bd"/>
</dbReference>
<dbReference type="GO" id="GO:0035435">
    <property type="term" value="P:phosphate ion transmembrane transport"/>
    <property type="evidence" value="ECO:0007669"/>
    <property type="project" value="InterPro"/>
</dbReference>
<dbReference type="SMART" id="SM00382">
    <property type="entry name" value="AAA"/>
    <property type="match status" value="1"/>
</dbReference>
<gene>
    <name evidence="6" type="primary">pstB</name>
    <name evidence="6" type="ORF">ENP47_06815</name>
</gene>
<dbReference type="PANTHER" id="PTHR43423:SF1">
    <property type="entry name" value="ABC TRANSPORTER I FAMILY MEMBER 17"/>
    <property type="match status" value="1"/>
</dbReference>
<dbReference type="GO" id="GO:0005524">
    <property type="term" value="F:ATP binding"/>
    <property type="evidence" value="ECO:0007669"/>
    <property type="project" value="UniProtKB-KW"/>
</dbReference>
<dbReference type="AlphaFoldDB" id="A0A7C1XGK0"/>
<dbReference type="Gene3D" id="3.40.50.300">
    <property type="entry name" value="P-loop containing nucleotide triphosphate hydrolases"/>
    <property type="match status" value="1"/>
</dbReference>
<evidence type="ECO:0000256" key="3">
    <source>
        <dbReference type="ARBA" id="ARBA00022741"/>
    </source>
</evidence>
<dbReference type="GO" id="GO:0016020">
    <property type="term" value="C:membrane"/>
    <property type="evidence" value="ECO:0007669"/>
    <property type="project" value="InterPro"/>
</dbReference>
<dbReference type="PROSITE" id="PS00211">
    <property type="entry name" value="ABC_TRANSPORTER_1"/>
    <property type="match status" value="1"/>
</dbReference>
<organism evidence="6">
    <name type="scientific">Thermomicrobium roseum</name>
    <dbReference type="NCBI Taxonomy" id="500"/>
    <lineage>
        <taxon>Bacteria</taxon>
        <taxon>Pseudomonadati</taxon>
        <taxon>Thermomicrobiota</taxon>
        <taxon>Thermomicrobia</taxon>
        <taxon>Thermomicrobiales</taxon>
        <taxon>Thermomicrobiaceae</taxon>
        <taxon>Thermomicrobium</taxon>
    </lineage>
</organism>
<dbReference type="Pfam" id="PF00005">
    <property type="entry name" value="ABC_tran"/>
    <property type="match status" value="1"/>
</dbReference>
<evidence type="ECO:0000256" key="4">
    <source>
        <dbReference type="ARBA" id="ARBA00022840"/>
    </source>
</evidence>
<evidence type="ECO:0000256" key="2">
    <source>
        <dbReference type="ARBA" id="ARBA00022592"/>
    </source>
</evidence>
<keyword evidence="4 6" id="KW-0067">ATP-binding</keyword>
<evidence type="ECO:0000256" key="1">
    <source>
        <dbReference type="ARBA" id="ARBA00022448"/>
    </source>
</evidence>
<dbReference type="InterPro" id="IPR003593">
    <property type="entry name" value="AAA+_ATPase"/>
</dbReference>
<dbReference type="PANTHER" id="PTHR43423">
    <property type="entry name" value="ABC TRANSPORTER I FAMILY MEMBER 17"/>
    <property type="match status" value="1"/>
</dbReference>
<name>A0A7C1XGK0_THERO</name>
<keyword evidence="2" id="KW-0592">Phosphate transport</keyword>
<proteinExistence type="predicted"/>
<dbReference type="CDD" id="cd03260">
    <property type="entry name" value="ABC_PstB_phosphate_transporter"/>
    <property type="match status" value="1"/>
</dbReference>
<dbReference type="InterPro" id="IPR017871">
    <property type="entry name" value="ABC_transporter-like_CS"/>
</dbReference>
<dbReference type="NCBIfam" id="TIGR00972">
    <property type="entry name" value="3a0107s01c2"/>
    <property type="match status" value="1"/>
</dbReference>
<dbReference type="InterPro" id="IPR027417">
    <property type="entry name" value="P-loop_NTPase"/>
</dbReference>
<evidence type="ECO:0000259" key="5">
    <source>
        <dbReference type="PROSITE" id="PS50893"/>
    </source>
</evidence>
<dbReference type="EMBL" id="DSJL01000011">
    <property type="protein sequence ID" value="HEF65291.1"/>
    <property type="molecule type" value="Genomic_DNA"/>
</dbReference>
<evidence type="ECO:0000313" key="6">
    <source>
        <dbReference type="EMBL" id="HEF65291.1"/>
    </source>
</evidence>
<dbReference type="GO" id="GO:0016887">
    <property type="term" value="F:ATP hydrolysis activity"/>
    <property type="evidence" value="ECO:0007669"/>
    <property type="project" value="InterPro"/>
</dbReference>
<keyword evidence="1" id="KW-0813">Transport</keyword>
<accession>A0A7C1XGK0</accession>
<dbReference type="PROSITE" id="PS50893">
    <property type="entry name" value="ABC_TRANSPORTER_2"/>
    <property type="match status" value="1"/>
</dbReference>
<protein>
    <submittedName>
        <fullName evidence="6">Phosphate ABC transporter ATP-binding protein</fullName>
    </submittedName>
</protein>
<keyword evidence="3" id="KW-0547">Nucleotide-binding</keyword>
<sequence length="283" mass="30984">MADPIAALTNAQAARAEAATRVQAPTAAGMDVEQLSAFYGRFQALAEITLPIHPGAVTAVIGPSGCGKSTFIRCLNRLHELTPGARVTGSVRLEGVDIYQPGVDPARVRQLVGMVFQKPNPFPTLSIYDNVLAGVRLHRPRLSRAEADEIVERSLRAAALWDEVKDKLKAPGSSLSGGQQQRLCIARALAVEPLVLLMDEPTSALDPIATYRIEELIWELKQRYTIVIVTHNMQQAARIADYVAFLLAGEDRTGRLIEFDTAQRIFTNPKRKETEDYITGKIG</sequence>